<dbReference type="EMBL" id="JBHFNR010000069">
    <property type="protein sequence ID" value="MFB2893254.1"/>
    <property type="molecule type" value="Genomic_DNA"/>
</dbReference>
<comment type="caution">
    <text evidence="2">The sequence shown here is derived from an EMBL/GenBank/DDBJ whole genome shotgun (WGS) entry which is preliminary data.</text>
</comment>
<evidence type="ECO:0000313" key="2">
    <source>
        <dbReference type="EMBL" id="MFB2893254.1"/>
    </source>
</evidence>
<name>A0ABV4XQL9_9CYAN</name>
<reference evidence="2 3" key="1">
    <citation type="submission" date="2024-09" db="EMBL/GenBank/DDBJ databases">
        <title>Floridaenema gen nov. (Aerosakkonemataceae, Aerosakkonematales ord. nov., Cyanobacteria) from benthic tropical and subtropical fresh waters, with the description of four new species.</title>
        <authorList>
            <person name="Moretto J.A."/>
            <person name="Berthold D.E."/>
            <person name="Lefler F.W."/>
            <person name="Huang I.-S."/>
            <person name="Laughinghouse H. IV."/>
        </authorList>
    </citation>
    <scope>NUCLEOTIDE SEQUENCE [LARGE SCALE GENOMIC DNA]</scope>
    <source>
        <strain evidence="2 3">BLCC-F50</strain>
    </source>
</reference>
<dbReference type="Proteomes" id="UP001576784">
    <property type="component" value="Unassembled WGS sequence"/>
</dbReference>
<evidence type="ECO:0000256" key="1">
    <source>
        <dbReference type="SAM" id="Phobius"/>
    </source>
</evidence>
<accession>A0ABV4XQL9</accession>
<keyword evidence="1" id="KW-0812">Transmembrane</keyword>
<organism evidence="2 3">
    <name type="scientific">Floridaenema flaviceps BLCC-F50</name>
    <dbReference type="NCBI Taxonomy" id="3153642"/>
    <lineage>
        <taxon>Bacteria</taxon>
        <taxon>Bacillati</taxon>
        <taxon>Cyanobacteriota</taxon>
        <taxon>Cyanophyceae</taxon>
        <taxon>Oscillatoriophycideae</taxon>
        <taxon>Aerosakkonematales</taxon>
        <taxon>Aerosakkonemataceae</taxon>
        <taxon>Floridanema</taxon>
        <taxon>Floridanema flaviceps</taxon>
    </lineage>
</organism>
<protein>
    <submittedName>
        <fullName evidence="2">Uncharacterized protein</fullName>
    </submittedName>
</protein>
<keyword evidence="3" id="KW-1185">Reference proteome</keyword>
<dbReference type="RefSeq" id="WP_413262918.1">
    <property type="nucleotide sequence ID" value="NZ_JBHFNR010000069.1"/>
</dbReference>
<sequence length="53" mass="5740">MLAIANSYDMRSPAKNAIVLFCVGGKECDWVVFGYAIALCSVIYAIALINIIN</sequence>
<feature type="transmembrane region" description="Helical" evidence="1">
    <location>
        <begin position="30"/>
        <end position="52"/>
    </location>
</feature>
<proteinExistence type="predicted"/>
<keyword evidence="1" id="KW-1133">Transmembrane helix</keyword>
<keyword evidence="1" id="KW-0472">Membrane</keyword>
<gene>
    <name evidence="2" type="ORF">ACE1CI_10105</name>
</gene>
<evidence type="ECO:0000313" key="3">
    <source>
        <dbReference type="Proteomes" id="UP001576784"/>
    </source>
</evidence>